<evidence type="ECO:0000313" key="4">
    <source>
        <dbReference type="Proteomes" id="UP000002499"/>
    </source>
</evidence>
<dbReference type="Proteomes" id="UP000002499">
    <property type="component" value="Unassembled WGS sequence"/>
</dbReference>
<accession>E9DRS9</accession>
<sequence>MTAPDIAHHYLINPDTMSDASLPAAQHLRTIMAHAAILLASTFVFLTALLFLRWWEDSRCAEKEKLASSRGQASYALQGITKTQILDLGQKLQDLGQKLQEQVEALPEGTALPPADLIDRSLRPETSRD</sequence>
<keyword evidence="2" id="KW-0812">Transmembrane</keyword>
<dbReference type="RefSeq" id="XP_007806342.1">
    <property type="nucleotide sequence ID" value="XM_007808151.1"/>
</dbReference>
<evidence type="ECO:0000256" key="2">
    <source>
        <dbReference type="SAM" id="Phobius"/>
    </source>
</evidence>
<dbReference type="InParanoid" id="E9DRS9"/>
<feature type="transmembrane region" description="Helical" evidence="2">
    <location>
        <begin position="31"/>
        <end position="55"/>
    </location>
</feature>
<evidence type="ECO:0000256" key="1">
    <source>
        <dbReference type="SAM" id="MobiDB-lite"/>
    </source>
</evidence>
<name>E9DRS9_METAQ</name>
<dbReference type="KEGG" id="maw:19244313"/>
<dbReference type="HOGENOM" id="CLU_1907189_0_0_1"/>
<keyword evidence="2" id="KW-1133">Transmembrane helix</keyword>
<proteinExistence type="predicted"/>
<keyword evidence="4" id="KW-1185">Reference proteome</keyword>
<protein>
    <submittedName>
        <fullName evidence="3">Uncharacterized protein</fullName>
    </submittedName>
</protein>
<dbReference type="AlphaFoldDB" id="E9DRS9"/>
<evidence type="ECO:0000313" key="3">
    <source>
        <dbReference type="EMBL" id="EFY93511.1"/>
    </source>
</evidence>
<feature type="region of interest" description="Disordered" evidence="1">
    <location>
        <begin position="104"/>
        <end position="129"/>
    </location>
</feature>
<keyword evidence="2" id="KW-0472">Membrane</keyword>
<dbReference type="OrthoDB" id="10442823at2759"/>
<dbReference type="GeneID" id="19244313"/>
<dbReference type="EMBL" id="GL698470">
    <property type="protein sequence ID" value="EFY93511.1"/>
    <property type="molecule type" value="Genomic_DNA"/>
</dbReference>
<gene>
    <name evidence="3" type="ORF">MAC_00002</name>
</gene>
<feature type="compositionally biased region" description="Basic and acidic residues" evidence="1">
    <location>
        <begin position="117"/>
        <end position="129"/>
    </location>
</feature>
<organism evidence="4">
    <name type="scientific">Metarhizium acridum (strain CQMa 102)</name>
    <dbReference type="NCBI Taxonomy" id="655827"/>
    <lineage>
        <taxon>Eukaryota</taxon>
        <taxon>Fungi</taxon>
        <taxon>Dikarya</taxon>
        <taxon>Ascomycota</taxon>
        <taxon>Pezizomycotina</taxon>
        <taxon>Sordariomycetes</taxon>
        <taxon>Hypocreomycetidae</taxon>
        <taxon>Hypocreales</taxon>
        <taxon>Clavicipitaceae</taxon>
        <taxon>Metarhizium</taxon>
    </lineage>
</organism>
<reference evidence="3 4" key="1">
    <citation type="journal article" date="2011" name="PLoS Genet.">
        <title>Genome sequencing and comparative transcriptomics of the model entomopathogenic fungi Metarhizium anisopliae and M. acridum.</title>
        <authorList>
            <person name="Gao Q."/>
            <person name="Jin K."/>
            <person name="Ying S.H."/>
            <person name="Zhang Y."/>
            <person name="Xiao G."/>
            <person name="Shang Y."/>
            <person name="Duan Z."/>
            <person name="Hu X."/>
            <person name="Xie X.Q."/>
            <person name="Zhou G."/>
            <person name="Peng G."/>
            <person name="Luo Z."/>
            <person name="Huang W."/>
            <person name="Wang B."/>
            <person name="Fang W."/>
            <person name="Wang S."/>
            <person name="Zhong Y."/>
            <person name="Ma L.J."/>
            <person name="St Leger R.J."/>
            <person name="Zhao G.P."/>
            <person name="Pei Y."/>
            <person name="Feng M.G."/>
            <person name="Xia Y."/>
            <person name="Wang C."/>
        </authorList>
    </citation>
    <scope>NUCLEOTIDE SEQUENCE [LARGE SCALE GENOMIC DNA]</scope>
    <source>
        <strain evidence="3 4">CQMa 102</strain>
    </source>
</reference>